<reference evidence="1" key="2">
    <citation type="submission" date="2018-07" db="EMBL/GenBank/DDBJ databases">
        <authorList>
            <consortium name="NCBI Pathogen Detection Project"/>
        </authorList>
    </citation>
    <scope>NUCLEOTIDE SEQUENCE</scope>
    <source>
        <strain evidence="1">Salmonella enterica</strain>
    </source>
</reference>
<accession>A0A731NVH9</accession>
<comment type="caution">
    <text evidence="1">The sequence shown here is derived from an EMBL/GenBank/DDBJ whole genome shotgun (WGS) entry which is preliminary data.</text>
</comment>
<proteinExistence type="predicted"/>
<keyword evidence="1" id="KW-0808">Transferase</keyword>
<reference evidence="1" key="1">
    <citation type="journal article" date="2018" name="Genome Biol.">
        <title>SKESA: strategic k-mer extension for scrupulous assemblies.</title>
        <authorList>
            <person name="Souvorov A."/>
            <person name="Agarwala R."/>
            <person name="Lipman D.J."/>
        </authorList>
    </citation>
    <scope>NUCLEOTIDE SEQUENCE</scope>
    <source>
        <strain evidence="1">Salmonella enterica</strain>
    </source>
</reference>
<sequence length="35" mass="3931">IGAMSFVNKSIPANSIYITKKTSEVIPVINHKKWD</sequence>
<gene>
    <name evidence="1" type="ORF">G4C90_003899</name>
</gene>
<dbReference type="AlphaFoldDB" id="A0A731NVH9"/>
<dbReference type="EMBL" id="DAARYJ010000066">
    <property type="protein sequence ID" value="HAE4456321.1"/>
    <property type="molecule type" value="Genomic_DNA"/>
</dbReference>
<protein>
    <submittedName>
        <fullName evidence="1">Serine acetyltransferase</fullName>
    </submittedName>
</protein>
<dbReference type="GO" id="GO:0016740">
    <property type="term" value="F:transferase activity"/>
    <property type="evidence" value="ECO:0007669"/>
    <property type="project" value="UniProtKB-KW"/>
</dbReference>
<evidence type="ECO:0000313" key="1">
    <source>
        <dbReference type="EMBL" id="HAE4456321.1"/>
    </source>
</evidence>
<feature type="non-terminal residue" evidence="1">
    <location>
        <position position="1"/>
    </location>
</feature>
<organism evidence="1">
    <name type="scientific">Salmonella enterica subsp. enterica serovar Java</name>
    <dbReference type="NCBI Taxonomy" id="224729"/>
    <lineage>
        <taxon>Bacteria</taxon>
        <taxon>Pseudomonadati</taxon>
        <taxon>Pseudomonadota</taxon>
        <taxon>Gammaproteobacteria</taxon>
        <taxon>Enterobacterales</taxon>
        <taxon>Enterobacteriaceae</taxon>
        <taxon>Salmonella</taxon>
    </lineage>
</organism>
<name>A0A731NVH9_SALEB</name>